<gene>
    <name evidence="2" type="ORF">V6x_19020</name>
</gene>
<evidence type="ECO:0000256" key="1">
    <source>
        <dbReference type="SAM" id="MobiDB-lite"/>
    </source>
</evidence>
<accession>A0A517WAD3</accession>
<organism evidence="2 3">
    <name type="scientific">Gimesia chilikensis</name>
    <dbReference type="NCBI Taxonomy" id="2605989"/>
    <lineage>
        <taxon>Bacteria</taxon>
        <taxon>Pseudomonadati</taxon>
        <taxon>Planctomycetota</taxon>
        <taxon>Planctomycetia</taxon>
        <taxon>Planctomycetales</taxon>
        <taxon>Planctomycetaceae</taxon>
        <taxon>Gimesia</taxon>
    </lineage>
</organism>
<feature type="compositionally biased region" description="Polar residues" evidence="1">
    <location>
        <begin position="20"/>
        <end position="35"/>
    </location>
</feature>
<protein>
    <submittedName>
        <fullName evidence="2">Uncharacterized protein</fullName>
    </submittedName>
</protein>
<sequence>MSSSSPPVTVVPPGAEIPPTRSTVPPTASGSPTLGSTKIPMVVAALIWEVASMVKSSPAVRTTLDPVDSTVTPGSIVRSSPATAESVAVRVTVPAPVTLLETVSGLDADTSTNPRTELTPTKPSTEPIVKAPVLLIRILPFGVVAASVLTAVSISAAPTAPMLLNASKAASSAVMRGVSPAVLSTIEPLRESNKTRPPTLRKSAIRISSVVSISRSPPRASTTPPSVCVKPPPPAASLSATRVTAAAEVVSTTEVTPRVKSLSASRSMLPPFV</sequence>
<feature type="compositionally biased region" description="Low complexity" evidence="1">
    <location>
        <begin position="1"/>
        <end position="13"/>
    </location>
</feature>
<reference evidence="2 3" key="1">
    <citation type="submission" date="2019-02" db="EMBL/GenBank/DDBJ databases">
        <title>Deep-cultivation of Planctomycetes and their phenomic and genomic characterization uncovers novel biology.</title>
        <authorList>
            <person name="Wiegand S."/>
            <person name="Jogler M."/>
            <person name="Boedeker C."/>
            <person name="Pinto D."/>
            <person name="Vollmers J."/>
            <person name="Rivas-Marin E."/>
            <person name="Kohn T."/>
            <person name="Peeters S.H."/>
            <person name="Heuer A."/>
            <person name="Rast P."/>
            <person name="Oberbeckmann S."/>
            <person name="Bunk B."/>
            <person name="Jeske O."/>
            <person name="Meyerdierks A."/>
            <person name="Storesund J.E."/>
            <person name="Kallscheuer N."/>
            <person name="Luecker S."/>
            <person name="Lage O.M."/>
            <person name="Pohl T."/>
            <person name="Merkel B.J."/>
            <person name="Hornburger P."/>
            <person name="Mueller R.-W."/>
            <person name="Bruemmer F."/>
            <person name="Labrenz M."/>
            <person name="Spormann A.M."/>
            <person name="Op den Camp H."/>
            <person name="Overmann J."/>
            <person name="Amann R."/>
            <person name="Jetten M.S.M."/>
            <person name="Mascher T."/>
            <person name="Medema M.H."/>
            <person name="Devos D.P."/>
            <person name="Kaster A.-K."/>
            <person name="Ovreas L."/>
            <person name="Rohde M."/>
            <person name="Galperin M.Y."/>
            <person name="Jogler C."/>
        </authorList>
    </citation>
    <scope>NUCLEOTIDE SEQUENCE [LARGE SCALE GENOMIC DNA]</scope>
    <source>
        <strain evidence="2 3">V6</strain>
    </source>
</reference>
<feature type="region of interest" description="Disordered" evidence="1">
    <location>
        <begin position="1"/>
        <end position="35"/>
    </location>
</feature>
<dbReference type="Proteomes" id="UP000320722">
    <property type="component" value="Chromosome"/>
</dbReference>
<evidence type="ECO:0000313" key="2">
    <source>
        <dbReference type="EMBL" id="QDU02201.1"/>
    </source>
</evidence>
<dbReference type="EMBL" id="CP036347">
    <property type="protein sequence ID" value="QDU02201.1"/>
    <property type="molecule type" value="Genomic_DNA"/>
</dbReference>
<feature type="compositionally biased region" description="Low complexity" evidence="1">
    <location>
        <begin position="214"/>
        <end position="229"/>
    </location>
</feature>
<dbReference type="AlphaFoldDB" id="A0A517WAD3"/>
<proteinExistence type="predicted"/>
<evidence type="ECO:0000313" key="3">
    <source>
        <dbReference type="Proteomes" id="UP000320722"/>
    </source>
</evidence>
<name>A0A517WAD3_9PLAN</name>
<feature type="region of interest" description="Disordered" evidence="1">
    <location>
        <begin position="214"/>
        <end position="234"/>
    </location>
</feature>